<dbReference type="Pfam" id="PF07589">
    <property type="entry name" value="PEP-CTERM"/>
    <property type="match status" value="1"/>
</dbReference>
<feature type="chain" id="PRO_5035823525" description="Ice-binding protein C-terminal domain-containing protein" evidence="2">
    <location>
        <begin position="20"/>
        <end position="232"/>
    </location>
</feature>
<feature type="domain" description="Ice-binding protein C-terminal" evidence="3">
    <location>
        <begin position="208"/>
        <end position="229"/>
    </location>
</feature>
<keyword evidence="2" id="KW-0732">Signal</keyword>
<dbReference type="NCBIfam" id="TIGR02595">
    <property type="entry name" value="PEP_CTERM"/>
    <property type="match status" value="1"/>
</dbReference>
<organism evidence="4 5">
    <name type="scientific">Roseiterribacter gracilis</name>
    <dbReference type="NCBI Taxonomy" id="2812848"/>
    <lineage>
        <taxon>Bacteria</taxon>
        <taxon>Pseudomonadati</taxon>
        <taxon>Pseudomonadota</taxon>
        <taxon>Alphaproteobacteria</taxon>
        <taxon>Rhodospirillales</taxon>
        <taxon>Roseiterribacteraceae</taxon>
        <taxon>Roseiterribacter</taxon>
    </lineage>
</organism>
<sequence length="232" mass="23637">MRTTLLAASLFLAAASAQAAPLTSNVTRTPGTSFDTAGITNFETTGADMAGMKVTAIFADSSTRTITWAATGVGAGAASNAFWGLSLSGDSNTARWSFTNSGVSQGIIGFIVDGRLGNTTFDTLRDGDTPATEHSPNSSNGRALTDADGPASTGPLTVTYTDKLSVGGTFFGDEYLRMTVLFGGALASGDSLSFLADTDNATTLPRNVPEPASLALLGAALFGLGVVRRKFG</sequence>
<evidence type="ECO:0000259" key="3">
    <source>
        <dbReference type="Pfam" id="PF07589"/>
    </source>
</evidence>
<accession>A0A8S8X9C4</accession>
<dbReference type="AlphaFoldDB" id="A0A8S8X9C4"/>
<dbReference type="InterPro" id="IPR013424">
    <property type="entry name" value="Ice-binding_C"/>
</dbReference>
<proteinExistence type="predicted"/>
<reference evidence="4" key="1">
    <citation type="submission" date="2021-02" db="EMBL/GenBank/DDBJ databases">
        <title>Genome sequence of Rhodospirillales sp. strain TMPK1 isolated from soil.</title>
        <authorList>
            <person name="Nakai R."/>
            <person name="Kusada H."/>
            <person name="Tamaki H."/>
        </authorList>
    </citation>
    <scope>NUCLEOTIDE SEQUENCE</scope>
    <source>
        <strain evidence="4">TMPK1</strain>
    </source>
</reference>
<keyword evidence="5" id="KW-1185">Reference proteome</keyword>
<dbReference type="EMBL" id="BOPV01000001">
    <property type="protein sequence ID" value="GIL39344.1"/>
    <property type="molecule type" value="Genomic_DNA"/>
</dbReference>
<dbReference type="RefSeq" id="WP_420242451.1">
    <property type="nucleotide sequence ID" value="NZ_BOPV01000001.1"/>
</dbReference>
<comment type="caution">
    <text evidence="4">The sequence shown here is derived from an EMBL/GenBank/DDBJ whole genome shotgun (WGS) entry which is preliminary data.</text>
</comment>
<evidence type="ECO:0000256" key="1">
    <source>
        <dbReference type="SAM" id="MobiDB-lite"/>
    </source>
</evidence>
<evidence type="ECO:0000256" key="2">
    <source>
        <dbReference type="SAM" id="SignalP"/>
    </source>
</evidence>
<feature type="region of interest" description="Disordered" evidence="1">
    <location>
        <begin position="122"/>
        <end position="151"/>
    </location>
</feature>
<feature type="signal peptide" evidence="2">
    <location>
        <begin position="1"/>
        <end position="19"/>
    </location>
</feature>
<gene>
    <name evidence="4" type="ORF">TMPK1_15810</name>
</gene>
<feature type="compositionally biased region" description="Polar residues" evidence="1">
    <location>
        <begin position="132"/>
        <end position="142"/>
    </location>
</feature>
<name>A0A8S8X9C4_9PROT</name>
<evidence type="ECO:0000313" key="5">
    <source>
        <dbReference type="Proteomes" id="UP000681075"/>
    </source>
</evidence>
<dbReference type="Proteomes" id="UP000681075">
    <property type="component" value="Unassembled WGS sequence"/>
</dbReference>
<protein>
    <recommendedName>
        <fullName evidence="3">Ice-binding protein C-terminal domain-containing protein</fullName>
    </recommendedName>
</protein>
<evidence type="ECO:0000313" key="4">
    <source>
        <dbReference type="EMBL" id="GIL39344.1"/>
    </source>
</evidence>